<sequence length="189" mass="21079">MMRTDTSLPGVCVLQPVVHPDGRGYFLETYNQRTFNDVGIESVFVQDNESCSQKGVLRGLHYQLAHPQTKLVRVLAGEIFDVAVDVRRGSPTFGRWVGETLSAENKKMLLVPEGFAHGFLVMRDMTQVAYKCSDFYAPAEERGVIWNDPVLAIAWPLEGDPILSDKDRAYDRLADCDPEQLPIFGEGGS</sequence>
<dbReference type="InterPro" id="IPR000888">
    <property type="entry name" value="RmlC-like"/>
</dbReference>
<reference evidence="1" key="1">
    <citation type="journal article" date="2015" name="Nature">
        <title>Complex archaea that bridge the gap between prokaryotes and eukaryotes.</title>
        <authorList>
            <person name="Spang A."/>
            <person name="Saw J.H."/>
            <person name="Jorgensen S.L."/>
            <person name="Zaremba-Niedzwiedzka K."/>
            <person name="Martijn J."/>
            <person name="Lind A.E."/>
            <person name="van Eijk R."/>
            <person name="Schleper C."/>
            <person name="Guy L."/>
            <person name="Ettema T.J."/>
        </authorList>
    </citation>
    <scope>NUCLEOTIDE SEQUENCE</scope>
</reference>
<dbReference type="GO" id="GO:0019305">
    <property type="term" value="P:dTDP-rhamnose biosynthetic process"/>
    <property type="evidence" value="ECO:0007669"/>
    <property type="project" value="TreeGrafter"/>
</dbReference>
<dbReference type="InterPro" id="IPR011051">
    <property type="entry name" value="RmlC_Cupin_sf"/>
</dbReference>
<protein>
    <recommendedName>
        <fullName evidence="2">dTDP-4-dehydrorhamnose 3,5-epimerase</fullName>
    </recommendedName>
</protein>
<comment type="caution">
    <text evidence="1">The sequence shown here is derived from an EMBL/GenBank/DDBJ whole genome shotgun (WGS) entry which is preliminary data.</text>
</comment>
<dbReference type="PANTHER" id="PTHR21047">
    <property type="entry name" value="DTDP-6-DEOXY-D-GLUCOSE-3,5 EPIMERASE"/>
    <property type="match status" value="1"/>
</dbReference>
<dbReference type="Pfam" id="PF00908">
    <property type="entry name" value="dTDP_sugar_isom"/>
    <property type="match status" value="1"/>
</dbReference>
<accession>A0A0F9W1J8</accession>
<dbReference type="GO" id="GO:0008830">
    <property type="term" value="F:dTDP-4-dehydrorhamnose 3,5-epimerase activity"/>
    <property type="evidence" value="ECO:0007669"/>
    <property type="project" value="InterPro"/>
</dbReference>
<proteinExistence type="predicted"/>
<evidence type="ECO:0008006" key="2">
    <source>
        <dbReference type="Google" id="ProtNLM"/>
    </source>
</evidence>
<dbReference type="GO" id="GO:0005829">
    <property type="term" value="C:cytosol"/>
    <property type="evidence" value="ECO:0007669"/>
    <property type="project" value="TreeGrafter"/>
</dbReference>
<dbReference type="InterPro" id="IPR014710">
    <property type="entry name" value="RmlC-like_jellyroll"/>
</dbReference>
<organism evidence="1">
    <name type="scientific">marine sediment metagenome</name>
    <dbReference type="NCBI Taxonomy" id="412755"/>
    <lineage>
        <taxon>unclassified sequences</taxon>
        <taxon>metagenomes</taxon>
        <taxon>ecological metagenomes</taxon>
    </lineage>
</organism>
<dbReference type="GO" id="GO:0000271">
    <property type="term" value="P:polysaccharide biosynthetic process"/>
    <property type="evidence" value="ECO:0007669"/>
    <property type="project" value="TreeGrafter"/>
</dbReference>
<gene>
    <name evidence="1" type="ORF">LCGC14_0016620</name>
</gene>
<dbReference type="Gene3D" id="2.60.120.10">
    <property type="entry name" value="Jelly Rolls"/>
    <property type="match status" value="1"/>
</dbReference>
<evidence type="ECO:0000313" key="1">
    <source>
        <dbReference type="EMBL" id="KKO11186.1"/>
    </source>
</evidence>
<dbReference type="SUPFAM" id="SSF51182">
    <property type="entry name" value="RmlC-like cupins"/>
    <property type="match status" value="1"/>
</dbReference>
<dbReference type="AlphaFoldDB" id="A0A0F9W1J8"/>
<dbReference type="CDD" id="cd00438">
    <property type="entry name" value="cupin_RmlC"/>
    <property type="match status" value="1"/>
</dbReference>
<dbReference type="NCBIfam" id="TIGR01221">
    <property type="entry name" value="rmlC"/>
    <property type="match status" value="1"/>
</dbReference>
<dbReference type="EMBL" id="LAZR01000003">
    <property type="protein sequence ID" value="KKO11186.1"/>
    <property type="molecule type" value="Genomic_DNA"/>
</dbReference>
<name>A0A0F9W1J8_9ZZZZ</name>
<dbReference type="PANTHER" id="PTHR21047:SF2">
    <property type="entry name" value="THYMIDINE DIPHOSPHO-4-KETO-RHAMNOSE 3,5-EPIMERASE"/>
    <property type="match status" value="1"/>
</dbReference>